<evidence type="ECO:0000256" key="4">
    <source>
        <dbReference type="RuleBase" id="RU003719"/>
    </source>
</evidence>
<dbReference type="CDD" id="cd05300">
    <property type="entry name" value="2-Hacid_dh_1"/>
    <property type="match status" value="1"/>
</dbReference>
<dbReference type="Proteomes" id="UP000287224">
    <property type="component" value="Unassembled WGS sequence"/>
</dbReference>
<dbReference type="InterPro" id="IPR006139">
    <property type="entry name" value="D-isomer_2_OHA_DH_cat_dom"/>
</dbReference>
<dbReference type="Pfam" id="PF00389">
    <property type="entry name" value="2-Hacid_dh"/>
    <property type="match status" value="1"/>
</dbReference>
<dbReference type="Pfam" id="PF02826">
    <property type="entry name" value="2-Hacid_dh_C"/>
    <property type="match status" value="1"/>
</dbReference>
<dbReference type="RefSeq" id="WP_126594629.1">
    <property type="nucleotide sequence ID" value="NZ_BIFQ01000001.1"/>
</dbReference>
<dbReference type="InterPro" id="IPR006140">
    <property type="entry name" value="D-isomer_DH_NAD-bd"/>
</dbReference>
<name>A0A401Z8Z9_9CHLR</name>
<dbReference type="GO" id="GO:0016616">
    <property type="term" value="F:oxidoreductase activity, acting on the CH-OH group of donors, NAD or NADP as acceptor"/>
    <property type="evidence" value="ECO:0007669"/>
    <property type="project" value="InterPro"/>
</dbReference>
<evidence type="ECO:0000259" key="6">
    <source>
        <dbReference type="Pfam" id="PF02826"/>
    </source>
</evidence>
<gene>
    <name evidence="7" type="ORF">KDAU_06690</name>
</gene>
<keyword evidence="8" id="KW-1185">Reference proteome</keyword>
<evidence type="ECO:0000256" key="1">
    <source>
        <dbReference type="ARBA" id="ARBA00005854"/>
    </source>
</evidence>
<keyword evidence="2 4" id="KW-0560">Oxidoreductase</keyword>
<dbReference type="PANTHER" id="PTHR43333">
    <property type="entry name" value="2-HACID_DH_C DOMAIN-CONTAINING PROTEIN"/>
    <property type="match status" value="1"/>
</dbReference>
<feature type="domain" description="D-isomer specific 2-hydroxyacid dehydrogenase catalytic" evidence="5">
    <location>
        <begin position="71"/>
        <end position="342"/>
    </location>
</feature>
<dbReference type="Gene3D" id="3.40.50.720">
    <property type="entry name" value="NAD(P)-binding Rossmann-like Domain"/>
    <property type="match status" value="2"/>
</dbReference>
<reference evidence="8" key="1">
    <citation type="submission" date="2018-12" db="EMBL/GenBank/DDBJ databases">
        <title>Tengunoibacter tsumagoiensis gen. nov., sp. nov., Dictyobacter kobayashii sp. nov., D. alpinus sp. nov., and D. joshuensis sp. nov. and description of Dictyobacteraceae fam. nov. within the order Ktedonobacterales isolated from Tengu-no-mugimeshi.</title>
        <authorList>
            <person name="Wang C.M."/>
            <person name="Zheng Y."/>
            <person name="Sakai Y."/>
            <person name="Toyoda A."/>
            <person name="Minakuchi Y."/>
            <person name="Abe K."/>
            <person name="Yokota A."/>
            <person name="Yabe S."/>
        </authorList>
    </citation>
    <scope>NUCLEOTIDE SEQUENCE [LARGE SCALE GENOMIC DNA]</scope>
    <source>
        <strain evidence="8">S-27</strain>
    </source>
</reference>
<proteinExistence type="inferred from homology"/>
<dbReference type="GO" id="GO:0051287">
    <property type="term" value="F:NAD binding"/>
    <property type="evidence" value="ECO:0007669"/>
    <property type="project" value="InterPro"/>
</dbReference>
<organism evidence="7 8">
    <name type="scientific">Dictyobacter aurantiacus</name>
    <dbReference type="NCBI Taxonomy" id="1936993"/>
    <lineage>
        <taxon>Bacteria</taxon>
        <taxon>Bacillati</taxon>
        <taxon>Chloroflexota</taxon>
        <taxon>Ktedonobacteria</taxon>
        <taxon>Ktedonobacterales</taxon>
        <taxon>Dictyobacteraceae</taxon>
        <taxon>Dictyobacter</taxon>
    </lineage>
</organism>
<accession>A0A401Z8Z9</accession>
<dbReference type="OrthoDB" id="9792971at2"/>
<keyword evidence="3" id="KW-0520">NAD</keyword>
<evidence type="ECO:0000313" key="8">
    <source>
        <dbReference type="Proteomes" id="UP000287224"/>
    </source>
</evidence>
<sequence length="347" mass="39161">MEDFALEHINDSRRTILITAQLADSWNDRIKEIAPDFTIELRPWAKAADIPDELWENVEILFTLGAFPTPEQAPNLRWVQLYSAGANQAFTGPLAKSNAIITTASGVHAVNIAEYVLTTMLTWFHRYHQFGSWKQEGHWPDEHGRDLFMPEELRGKTLNVVGYGSIGREVARLAKSFGMRIIAMEQRPDHRDRGFLFPDIGDPEGKLPDHYYTKDQFQQALAESDVVVAAVPLTPDTRGMFDATAFHAMKESALFINIARGDVCKEPDLIKALKEKEIAGAALDVFADEPLPDSSPFFGLPNVIMSPHISGMTPHYNDRVAMIFTENLRRYLKGEPLYNTVNKERGY</sequence>
<evidence type="ECO:0000313" key="7">
    <source>
        <dbReference type="EMBL" id="GCE03340.1"/>
    </source>
</evidence>
<evidence type="ECO:0000259" key="5">
    <source>
        <dbReference type="Pfam" id="PF00389"/>
    </source>
</evidence>
<comment type="caution">
    <text evidence="7">The sequence shown here is derived from an EMBL/GenBank/DDBJ whole genome shotgun (WGS) entry which is preliminary data.</text>
</comment>
<evidence type="ECO:0000256" key="3">
    <source>
        <dbReference type="ARBA" id="ARBA00023027"/>
    </source>
</evidence>
<dbReference type="EMBL" id="BIFQ01000001">
    <property type="protein sequence ID" value="GCE03340.1"/>
    <property type="molecule type" value="Genomic_DNA"/>
</dbReference>
<dbReference type="AlphaFoldDB" id="A0A401Z8Z9"/>
<dbReference type="FunFam" id="3.40.50.720:FF:000363">
    <property type="entry name" value="D-isomer specific 2-hydroxyacid dehydrogenase"/>
    <property type="match status" value="1"/>
</dbReference>
<protein>
    <submittedName>
        <fullName evidence="7">3-phosphoglycerate dehydrogenase</fullName>
    </submittedName>
</protein>
<feature type="domain" description="D-isomer specific 2-hydroxyacid dehydrogenase NAD-binding" evidence="6">
    <location>
        <begin position="118"/>
        <end position="310"/>
    </location>
</feature>
<evidence type="ECO:0000256" key="2">
    <source>
        <dbReference type="ARBA" id="ARBA00023002"/>
    </source>
</evidence>
<dbReference type="PANTHER" id="PTHR43333:SF1">
    <property type="entry name" value="D-ISOMER SPECIFIC 2-HYDROXYACID DEHYDROGENASE NAD-BINDING DOMAIN-CONTAINING PROTEIN"/>
    <property type="match status" value="1"/>
</dbReference>
<dbReference type="InterPro" id="IPR036291">
    <property type="entry name" value="NAD(P)-bd_dom_sf"/>
</dbReference>
<dbReference type="SUPFAM" id="SSF52283">
    <property type="entry name" value="Formate/glycerate dehydrogenase catalytic domain-like"/>
    <property type="match status" value="1"/>
</dbReference>
<dbReference type="SUPFAM" id="SSF51735">
    <property type="entry name" value="NAD(P)-binding Rossmann-fold domains"/>
    <property type="match status" value="1"/>
</dbReference>
<comment type="similarity">
    <text evidence="1 4">Belongs to the D-isomer specific 2-hydroxyacid dehydrogenase family.</text>
</comment>